<proteinExistence type="predicted"/>
<protein>
    <submittedName>
        <fullName evidence="1">Uncharacterized protein</fullName>
    </submittedName>
</protein>
<dbReference type="EMBL" id="CP163444">
    <property type="protein sequence ID" value="XDQ73010.1"/>
    <property type="molecule type" value="Genomic_DNA"/>
</dbReference>
<dbReference type="RefSeq" id="WP_369145620.1">
    <property type="nucleotide sequence ID" value="NZ_CP163444.1"/>
</dbReference>
<name>A0AB39T530_9ACTN</name>
<dbReference type="AlphaFoldDB" id="A0AB39T530"/>
<evidence type="ECO:0000313" key="1">
    <source>
        <dbReference type="EMBL" id="XDQ73010.1"/>
    </source>
</evidence>
<accession>A0AB39T530</accession>
<reference evidence="1" key="1">
    <citation type="submission" date="2024-07" db="EMBL/GenBank/DDBJ databases">
        <authorList>
            <person name="Yu S.T."/>
        </authorList>
    </citation>
    <scope>NUCLEOTIDE SEQUENCE</scope>
    <source>
        <strain evidence="1">R44</strain>
    </source>
</reference>
<sequence length="43" mass="4762">MLTAVLHEWHGGRLLRIAYVQPATGITWTTAVDNIRPARCSDA</sequence>
<organism evidence="1">
    <name type="scientific">Streptomyces sp. R44</name>
    <dbReference type="NCBI Taxonomy" id="3238633"/>
    <lineage>
        <taxon>Bacteria</taxon>
        <taxon>Bacillati</taxon>
        <taxon>Actinomycetota</taxon>
        <taxon>Actinomycetes</taxon>
        <taxon>Kitasatosporales</taxon>
        <taxon>Streptomycetaceae</taxon>
        <taxon>Streptomyces</taxon>
    </lineage>
</organism>
<gene>
    <name evidence="1" type="ORF">AB5J54_22050</name>
</gene>